<protein>
    <submittedName>
        <fullName evidence="1">Uncharacterized protein</fullName>
    </submittedName>
</protein>
<accession>A0A1C3E7Q1</accession>
<dbReference type="EMBL" id="LYDR01000137">
    <property type="protein sequence ID" value="ODA29244.1"/>
    <property type="molecule type" value="Genomic_DNA"/>
</dbReference>
<dbReference type="Proteomes" id="UP000094828">
    <property type="component" value="Unassembled WGS sequence"/>
</dbReference>
<proteinExistence type="predicted"/>
<comment type="caution">
    <text evidence="1">The sequence shown here is derived from an EMBL/GenBank/DDBJ whole genome shotgun (WGS) entry which is preliminary data.</text>
</comment>
<reference evidence="1 2" key="1">
    <citation type="submission" date="2016-05" db="EMBL/GenBank/DDBJ databases">
        <title>Genomic and physiological characterization of Planctopirus sp. isolated from fresh water lake.</title>
        <authorList>
            <person name="Subhash Y."/>
            <person name="Ramana C."/>
        </authorList>
    </citation>
    <scope>NUCLEOTIDE SEQUENCE [LARGE SCALE GENOMIC DNA]</scope>
    <source>
        <strain evidence="1 2">JC280</strain>
    </source>
</reference>
<gene>
    <name evidence="1" type="ORF">A6X21_09085</name>
</gene>
<evidence type="ECO:0000313" key="2">
    <source>
        <dbReference type="Proteomes" id="UP000094828"/>
    </source>
</evidence>
<keyword evidence="2" id="KW-1185">Reference proteome</keyword>
<evidence type="ECO:0000313" key="1">
    <source>
        <dbReference type="EMBL" id="ODA29244.1"/>
    </source>
</evidence>
<organism evidence="1 2">
    <name type="scientific">Planctopirus hydrillae</name>
    <dbReference type="NCBI Taxonomy" id="1841610"/>
    <lineage>
        <taxon>Bacteria</taxon>
        <taxon>Pseudomonadati</taxon>
        <taxon>Planctomycetota</taxon>
        <taxon>Planctomycetia</taxon>
        <taxon>Planctomycetales</taxon>
        <taxon>Planctomycetaceae</taxon>
        <taxon>Planctopirus</taxon>
    </lineage>
</organism>
<name>A0A1C3E7Q1_9PLAN</name>
<dbReference type="STRING" id="1841610.A6X21_09085"/>
<dbReference type="AlphaFoldDB" id="A0A1C3E7Q1"/>
<sequence length="122" mass="14086">MMNNRRSPAPDQCKCWQCGNIAMQTEALILHCLCTKCGSKNTRCTKEPEKLEQFLELRGFPRYSLGYWKTTIAKDEQSRLAVLLLDPRVGLVEKIEFTGERCDRYNAWTQPTPKRIASFRVG</sequence>